<dbReference type="Pfam" id="PF03466">
    <property type="entry name" value="LysR_substrate"/>
    <property type="match status" value="1"/>
</dbReference>
<dbReference type="Gene3D" id="3.40.190.290">
    <property type="match status" value="1"/>
</dbReference>
<dbReference type="AlphaFoldDB" id="F8GU69"/>
<evidence type="ECO:0000259" key="5">
    <source>
        <dbReference type="PROSITE" id="PS50931"/>
    </source>
</evidence>
<organism evidence="6 7">
    <name type="scientific">Cupriavidus necator (strain ATCC 43291 / DSM 13513 / CCUG 52238 / LMG 8453 / N-1)</name>
    <name type="common">Ralstonia eutropha</name>
    <dbReference type="NCBI Taxonomy" id="1042878"/>
    <lineage>
        <taxon>Bacteria</taxon>
        <taxon>Pseudomonadati</taxon>
        <taxon>Pseudomonadota</taxon>
        <taxon>Betaproteobacteria</taxon>
        <taxon>Burkholderiales</taxon>
        <taxon>Burkholderiaceae</taxon>
        <taxon>Cupriavidus</taxon>
    </lineage>
</organism>
<dbReference type="Proteomes" id="UP000006798">
    <property type="component" value="Plasmid pBB1"/>
</dbReference>
<name>F8GU69_CUPNN</name>
<dbReference type="InterPro" id="IPR000847">
    <property type="entry name" value="LysR_HTH_N"/>
</dbReference>
<keyword evidence="4" id="KW-0804">Transcription</keyword>
<dbReference type="Pfam" id="PF00126">
    <property type="entry name" value="HTH_1"/>
    <property type="match status" value="1"/>
</dbReference>
<dbReference type="CDD" id="cd08422">
    <property type="entry name" value="PBP2_CrgA_like"/>
    <property type="match status" value="1"/>
</dbReference>
<evidence type="ECO:0000256" key="2">
    <source>
        <dbReference type="ARBA" id="ARBA00023015"/>
    </source>
</evidence>
<dbReference type="InterPro" id="IPR036390">
    <property type="entry name" value="WH_DNA-bd_sf"/>
</dbReference>
<dbReference type="SUPFAM" id="SSF46785">
    <property type="entry name" value="Winged helix' DNA-binding domain"/>
    <property type="match status" value="1"/>
</dbReference>
<dbReference type="Gene3D" id="1.10.10.10">
    <property type="entry name" value="Winged helix-like DNA-binding domain superfamily/Winged helix DNA-binding domain"/>
    <property type="match status" value="1"/>
</dbReference>
<dbReference type="EMBL" id="CP002879">
    <property type="protein sequence ID" value="AEI82273.1"/>
    <property type="molecule type" value="Genomic_DNA"/>
</dbReference>
<evidence type="ECO:0000256" key="3">
    <source>
        <dbReference type="ARBA" id="ARBA00023125"/>
    </source>
</evidence>
<dbReference type="InterPro" id="IPR005119">
    <property type="entry name" value="LysR_subst-bd"/>
</dbReference>
<evidence type="ECO:0000313" key="6">
    <source>
        <dbReference type="EMBL" id="AEI82273.1"/>
    </source>
</evidence>
<dbReference type="InterPro" id="IPR036388">
    <property type="entry name" value="WH-like_DNA-bd_sf"/>
</dbReference>
<dbReference type="KEGG" id="cnc:CNE_BB1p08590"/>
<reference evidence="6 7" key="1">
    <citation type="journal article" date="2011" name="J. Bacteriol.">
        <title>Complete genome sequence of the type strain Cupriavidus necator N-1.</title>
        <authorList>
            <person name="Poehlein A."/>
            <person name="Kusian B."/>
            <person name="Friedrich B."/>
            <person name="Daniel R."/>
            <person name="Bowien B."/>
        </authorList>
    </citation>
    <scope>NUCLEOTIDE SEQUENCE [LARGE SCALE GENOMIC DNA]</scope>
    <source>
        <strain evidence="7">ATCC 43291 / DSM 13513 / CCUG 52238 / LMG 8453 / N-1</strain>
        <plasmid evidence="6 7">pBB1</plasmid>
    </source>
</reference>
<proteinExistence type="inferred from homology"/>
<dbReference type="GO" id="GO:0043565">
    <property type="term" value="F:sequence-specific DNA binding"/>
    <property type="evidence" value="ECO:0007669"/>
    <property type="project" value="TreeGrafter"/>
</dbReference>
<dbReference type="InterPro" id="IPR058163">
    <property type="entry name" value="LysR-type_TF_proteobact-type"/>
</dbReference>
<dbReference type="PANTHER" id="PTHR30537">
    <property type="entry name" value="HTH-TYPE TRANSCRIPTIONAL REGULATOR"/>
    <property type="match status" value="1"/>
</dbReference>
<keyword evidence="3" id="KW-0238">DNA-binding</keyword>
<protein>
    <submittedName>
        <fullName evidence="6">Transcriptional regulator LysR family</fullName>
    </submittedName>
</protein>
<keyword evidence="6" id="KW-0614">Plasmid</keyword>
<dbReference type="GO" id="GO:0003700">
    <property type="term" value="F:DNA-binding transcription factor activity"/>
    <property type="evidence" value="ECO:0007669"/>
    <property type="project" value="InterPro"/>
</dbReference>
<dbReference type="SUPFAM" id="SSF53850">
    <property type="entry name" value="Periplasmic binding protein-like II"/>
    <property type="match status" value="1"/>
</dbReference>
<comment type="similarity">
    <text evidence="1">Belongs to the LysR transcriptional regulatory family.</text>
</comment>
<dbReference type="FunFam" id="1.10.10.10:FF:000001">
    <property type="entry name" value="LysR family transcriptional regulator"/>
    <property type="match status" value="1"/>
</dbReference>
<dbReference type="GO" id="GO:0006351">
    <property type="term" value="P:DNA-templated transcription"/>
    <property type="evidence" value="ECO:0007669"/>
    <property type="project" value="TreeGrafter"/>
</dbReference>
<keyword evidence="2" id="KW-0805">Transcription regulation</keyword>
<dbReference type="HOGENOM" id="CLU_039613_16_2_4"/>
<evidence type="ECO:0000256" key="4">
    <source>
        <dbReference type="ARBA" id="ARBA00023163"/>
    </source>
</evidence>
<feature type="domain" description="HTH lysR-type" evidence="5">
    <location>
        <begin position="24"/>
        <end position="75"/>
    </location>
</feature>
<accession>F8GU69</accession>
<dbReference type="PANTHER" id="PTHR30537:SF31">
    <property type="entry name" value="TRANSCRIPTIONAL REGULATOR, LYSR FAMILY"/>
    <property type="match status" value="1"/>
</dbReference>
<evidence type="ECO:0000313" key="7">
    <source>
        <dbReference type="Proteomes" id="UP000006798"/>
    </source>
</evidence>
<evidence type="ECO:0000256" key="1">
    <source>
        <dbReference type="ARBA" id="ARBA00009437"/>
    </source>
</evidence>
<dbReference type="PROSITE" id="PS50931">
    <property type="entry name" value="HTH_LYSR"/>
    <property type="match status" value="1"/>
</dbReference>
<sequence>MDIHSEGYNKSAVRMNKANFSEAEAFLAVADFGGFGAAGRELGVTQSTISRRIAALEARMGRMLVQRTTRRVSLTEAGQTYANELRDVLLHLQDAEARVQNQAAEPEGLLRVTMPTAFGRICVLPCIARLAERYPRLRFDVDLSDRYADLLDGSYDVAVRLDASHQTGVVTSVVQSFGLLLCASPGYERQHGLPASPTDLSTHTYLALRTYAPRLKWNSHWRGKKVEVDLTPRIIVSDSTSLRNLVIAGAGLAVLPTYLVAEDLAAGFLVDALPGLGLPRRDMYVAYPRHRGDLSKVKVFVDELSRIG</sequence>
<gene>
    <name evidence="6" type="ordered locus">CNE_BB1p08590</name>
</gene>
<geneLocation type="plasmid" evidence="6 7">
    <name>pBB1</name>
</geneLocation>